<comment type="caution">
    <text evidence="16">The sequence shown here is derived from an EMBL/GenBank/DDBJ whole genome shotgun (WGS) entry which is preliminary data.</text>
</comment>
<dbReference type="FunFam" id="1.10.510.10:FF:000571">
    <property type="entry name" value="Maternal embryonic leucine zipper kinase"/>
    <property type="match status" value="1"/>
</dbReference>
<dbReference type="InterPro" id="IPR000719">
    <property type="entry name" value="Prot_kinase_dom"/>
</dbReference>
<dbReference type="SUPFAM" id="SSF56112">
    <property type="entry name" value="Protein kinase-like (PK-like)"/>
    <property type="match status" value="1"/>
</dbReference>
<evidence type="ECO:0000256" key="11">
    <source>
        <dbReference type="PIRSR" id="PIRSR630616-3"/>
    </source>
</evidence>
<dbReference type="InterPro" id="IPR008271">
    <property type="entry name" value="Ser/Thr_kinase_AS"/>
</dbReference>
<comment type="catalytic activity">
    <reaction evidence="7">
        <text>L-threonyl-[protein] + ATP = O-phospho-L-threonyl-[protein] + ADP + H(+)</text>
        <dbReference type="Rhea" id="RHEA:46608"/>
        <dbReference type="Rhea" id="RHEA-COMP:11060"/>
        <dbReference type="Rhea" id="RHEA-COMP:11605"/>
        <dbReference type="ChEBI" id="CHEBI:15378"/>
        <dbReference type="ChEBI" id="CHEBI:30013"/>
        <dbReference type="ChEBI" id="CHEBI:30616"/>
        <dbReference type="ChEBI" id="CHEBI:61977"/>
        <dbReference type="ChEBI" id="CHEBI:456216"/>
        <dbReference type="EC" id="2.7.11.1"/>
    </reaction>
</comment>
<dbReference type="InterPro" id="IPR011009">
    <property type="entry name" value="Kinase-like_dom_sf"/>
</dbReference>
<comment type="catalytic activity">
    <reaction evidence="8">
        <text>L-seryl-[protein] + ATP = O-phospho-L-seryl-[protein] + ADP + H(+)</text>
        <dbReference type="Rhea" id="RHEA:17989"/>
        <dbReference type="Rhea" id="RHEA-COMP:9863"/>
        <dbReference type="Rhea" id="RHEA-COMP:11604"/>
        <dbReference type="ChEBI" id="CHEBI:15378"/>
        <dbReference type="ChEBI" id="CHEBI:29999"/>
        <dbReference type="ChEBI" id="CHEBI:30616"/>
        <dbReference type="ChEBI" id="CHEBI:83421"/>
        <dbReference type="ChEBI" id="CHEBI:456216"/>
        <dbReference type="EC" id="2.7.11.1"/>
    </reaction>
</comment>
<dbReference type="EC" id="2.7.11.1" evidence="1"/>
<dbReference type="FunFam" id="3.30.200.20:FF:000206">
    <property type="entry name" value="Serine/threonine-protein kinase Ssp1"/>
    <property type="match status" value="1"/>
</dbReference>
<feature type="region of interest" description="Disordered" evidence="14">
    <location>
        <begin position="1"/>
        <end position="26"/>
    </location>
</feature>
<name>A0A5J4X3N9_9EUKA</name>
<dbReference type="Proteomes" id="UP000324800">
    <property type="component" value="Unassembled WGS sequence"/>
</dbReference>
<dbReference type="EMBL" id="SNRW01000402">
    <property type="protein sequence ID" value="KAA6401366.1"/>
    <property type="molecule type" value="Genomic_DNA"/>
</dbReference>
<dbReference type="Pfam" id="PF00069">
    <property type="entry name" value="Pkinase"/>
    <property type="match status" value="1"/>
</dbReference>
<dbReference type="SMART" id="SM00220">
    <property type="entry name" value="S_TKc"/>
    <property type="match status" value="1"/>
</dbReference>
<keyword evidence="4 10" id="KW-0547">Nucleotide-binding</keyword>
<dbReference type="InterPro" id="IPR030616">
    <property type="entry name" value="Aur-like"/>
</dbReference>
<keyword evidence="6 10" id="KW-0067">ATP-binding</keyword>
<evidence type="ECO:0000313" key="16">
    <source>
        <dbReference type="EMBL" id="KAA6401366.1"/>
    </source>
</evidence>
<dbReference type="PROSITE" id="PS00108">
    <property type="entry name" value="PROTEIN_KINASE_ST"/>
    <property type="match status" value="1"/>
</dbReference>
<dbReference type="InterPro" id="IPR017441">
    <property type="entry name" value="Protein_kinase_ATP_BS"/>
</dbReference>
<evidence type="ECO:0000259" key="15">
    <source>
        <dbReference type="PROSITE" id="PS50011"/>
    </source>
</evidence>
<dbReference type="PANTHER" id="PTHR24350">
    <property type="entry name" value="SERINE/THREONINE-PROTEIN KINASE IAL-RELATED"/>
    <property type="match status" value="1"/>
</dbReference>
<feature type="domain" description="Protein kinase" evidence="15">
    <location>
        <begin position="36"/>
        <end position="298"/>
    </location>
</feature>
<sequence length="462" mass="53462">MLLNSAEQNTESSVQETHSANVRRSRRTGKELINQFEILRELGEGSFGKVVLCRDVNQQYSRLAMKIIRKFSSKKSSSENKAYLDDIRREVAIMKRLDHPNIVHLYEVIDDPNSDKMYLVMEYLPGGPVLNKDSSSLSEHRCRIYMRDIVMGLEYCHDNGIIHHDLKPENILIGQDGHLRICDFGVSIICRNDDKETVLRGTPPFLAPEVIIRSQTKQPFAGKPVDIWALGITLYMMVFNRAPFKGHQIQETFKLIVHQKLSFPFRLSNELTDFLNKILDKNPDTRINMDEIKVHPWLTNFGQEPFPAKLKGIEITQKELDDAFTSILPLRMVIDVKRRLHKHLLDARDKISRNENRSEQSVTNDTTDNSELNDDQIMDEIISDRSQRDPNLDDQIENNENDWKGGRQNINSSFIRDDKQDPLSSAHNKEINNMQSEIQQANLFNVPQSNLQQQRPDFPNVF</sequence>
<evidence type="ECO:0000256" key="3">
    <source>
        <dbReference type="ARBA" id="ARBA00022679"/>
    </source>
</evidence>
<feature type="binding site" evidence="10">
    <location>
        <position position="183"/>
    </location>
    <ligand>
        <name>ATP</name>
        <dbReference type="ChEBI" id="CHEBI:30616"/>
    </ligand>
</feature>
<feature type="cross-link" description="Glycyl lysine isopeptide (Lys-Gly) (interchain with G-Cter in SUMO2)" evidence="11">
    <location>
        <position position="167"/>
    </location>
</feature>
<evidence type="ECO:0000256" key="12">
    <source>
        <dbReference type="PROSITE-ProRule" id="PRU10141"/>
    </source>
</evidence>
<evidence type="ECO:0000256" key="2">
    <source>
        <dbReference type="ARBA" id="ARBA00022527"/>
    </source>
</evidence>
<protein>
    <recommendedName>
        <fullName evidence="1">non-specific serine/threonine protein kinase</fullName>
        <ecNumber evidence="1">2.7.11.1</ecNumber>
    </recommendedName>
</protein>
<keyword evidence="2 13" id="KW-0723">Serine/threonine-protein kinase</keyword>
<dbReference type="CDD" id="cd14008">
    <property type="entry name" value="STKc_LKB1_CaMKK"/>
    <property type="match status" value="1"/>
</dbReference>
<feature type="compositionally biased region" description="Polar residues" evidence="14">
    <location>
        <begin position="1"/>
        <end position="20"/>
    </location>
</feature>
<feature type="region of interest" description="Disordered" evidence="14">
    <location>
        <begin position="351"/>
        <end position="426"/>
    </location>
</feature>
<evidence type="ECO:0000256" key="8">
    <source>
        <dbReference type="ARBA" id="ARBA00048679"/>
    </source>
</evidence>
<evidence type="ECO:0000256" key="13">
    <source>
        <dbReference type="RuleBase" id="RU000304"/>
    </source>
</evidence>
<evidence type="ECO:0000256" key="4">
    <source>
        <dbReference type="ARBA" id="ARBA00022741"/>
    </source>
</evidence>
<reference evidence="16 17" key="1">
    <citation type="submission" date="2019-03" db="EMBL/GenBank/DDBJ databases">
        <title>Single cell metagenomics reveals metabolic interactions within the superorganism composed of flagellate Streblomastix strix and complex community of Bacteroidetes bacteria on its surface.</title>
        <authorList>
            <person name="Treitli S.C."/>
            <person name="Kolisko M."/>
            <person name="Husnik F."/>
            <person name="Keeling P."/>
            <person name="Hampl V."/>
        </authorList>
    </citation>
    <scope>NUCLEOTIDE SEQUENCE [LARGE SCALE GENOMIC DNA]</scope>
    <source>
        <strain evidence="16">ST1C</strain>
    </source>
</reference>
<feature type="binding site" evidence="12">
    <location>
        <position position="70"/>
    </location>
    <ligand>
        <name>ATP</name>
        <dbReference type="ChEBI" id="CHEBI:30616"/>
    </ligand>
</feature>
<organism evidence="16 17">
    <name type="scientific">Streblomastix strix</name>
    <dbReference type="NCBI Taxonomy" id="222440"/>
    <lineage>
        <taxon>Eukaryota</taxon>
        <taxon>Metamonada</taxon>
        <taxon>Preaxostyla</taxon>
        <taxon>Oxymonadida</taxon>
        <taxon>Streblomastigidae</taxon>
        <taxon>Streblomastix</taxon>
    </lineage>
</organism>
<gene>
    <name evidence="16" type="ORF">EZS28_003111</name>
</gene>
<evidence type="ECO:0000256" key="10">
    <source>
        <dbReference type="PIRSR" id="PIRSR630616-2"/>
    </source>
</evidence>
<comment type="similarity">
    <text evidence="13">Belongs to the protein kinase superfamily.</text>
</comment>
<keyword evidence="3" id="KW-0808">Transferase</keyword>
<dbReference type="PROSITE" id="PS00107">
    <property type="entry name" value="PROTEIN_KINASE_ATP"/>
    <property type="match status" value="1"/>
</dbReference>
<dbReference type="GO" id="GO:0005524">
    <property type="term" value="F:ATP binding"/>
    <property type="evidence" value="ECO:0007669"/>
    <property type="project" value="UniProtKB-UniRule"/>
</dbReference>
<evidence type="ECO:0000256" key="7">
    <source>
        <dbReference type="ARBA" id="ARBA00047899"/>
    </source>
</evidence>
<feature type="binding site" evidence="10">
    <location>
        <begin position="169"/>
        <end position="170"/>
    </location>
    <ligand>
        <name>ATP</name>
        <dbReference type="ChEBI" id="CHEBI:30616"/>
    </ligand>
</feature>
<evidence type="ECO:0000256" key="1">
    <source>
        <dbReference type="ARBA" id="ARBA00012513"/>
    </source>
</evidence>
<evidence type="ECO:0000256" key="14">
    <source>
        <dbReference type="SAM" id="MobiDB-lite"/>
    </source>
</evidence>
<dbReference type="OrthoDB" id="68483at2759"/>
<accession>A0A5J4X3N9</accession>
<feature type="binding site" evidence="10">
    <location>
        <position position="66"/>
    </location>
    <ligand>
        <name>ATP</name>
        <dbReference type="ChEBI" id="CHEBI:30616"/>
    </ligand>
</feature>
<dbReference type="PROSITE" id="PS50011">
    <property type="entry name" value="PROTEIN_KINASE_DOM"/>
    <property type="match status" value="1"/>
</dbReference>
<feature type="compositionally biased region" description="Basic and acidic residues" evidence="14">
    <location>
        <begin position="382"/>
        <end position="391"/>
    </location>
</feature>
<dbReference type="GO" id="GO:0050793">
    <property type="term" value="P:regulation of developmental process"/>
    <property type="evidence" value="ECO:0007669"/>
    <property type="project" value="UniProtKB-ARBA"/>
</dbReference>
<proteinExistence type="inferred from homology"/>
<evidence type="ECO:0000256" key="9">
    <source>
        <dbReference type="PIRSR" id="PIRSR630616-1"/>
    </source>
</evidence>
<evidence type="ECO:0000256" key="6">
    <source>
        <dbReference type="ARBA" id="ARBA00022840"/>
    </source>
</evidence>
<feature type="active site" description="Proton acceptor" evidence="9">
    <location>
        <position position="165"/>
    </location>
</feature>
<dbReference type="AlphaFoldDB" id="A0A5J4X3N9"/>
<evidence type="ECO:0000313" key="17">
    <source>
        <dbReference type="Proteomes" id="UP000324800"/>
    </source>
</evidence>
<evidence type="ECO:0000256" key="5">
    <source>
        <dbReference type="ARBA" id="ARBA00022777"/>
    </source>
</evidence>
<feature type="compositionally biased region" description="Polar residues" evidence="14">
    <location>
        <begin position="359"/>
        <end position="370"/>
    </location>
</feature>
<dbReference type="Gene3D" id="1.10.510.10">
    <property type="entry name" value="Transferase(Phosphotransferase) domain 1"/>
    <property type="match status" value="1"/>
</dbReference>
<dbReference type="GO" id="GO:0004674">
    <property type="term" value="F:protein serine/threonine kinase activity"/>
    <property type="evidence" value="ECO:0007669"/>
    <property type="project" value="UniProtKB-KW"/>
</dbReference>
<keyword evidence="5 16" id="KW-0418">Kinase</keyword>